<dbReference type="PATRIC" id="fig|28125.4.peg.2145"/>
<comment type="caution">
    <text evidence="10">The sequence shown here is derived from an EMBL/GenBank/DDBJ whole genome shotgun (WGS) entry which is preliminary data.</text>
</comment>
<evidence type="ECO:0000313" key="10">
    <source>
        <dbReference type="EMBL" id="KXO14999.1"/>
    </source>
</evidence>
<evidence type="ECO:0000256" key="7">
    <source>
        <dbReference type="ARBA" id="ARBA00023237"/>
    </source>
</evidence>
<dbReference type="STRING" id="28125.HMPREF3202_02148"/>
<evidence type="ECO:0000256" key="4">
    <source>
        <dbReference type="ARBA" id="ARBA00022452"/>
    </source>
</evidence>
<feature type="chain" id="PRO_5007480932" evidence="9">
    <location>
        <begin position="25"/>
        <end position="426"/>
    </location>
</feature>
<accession>A0A137SRI4</accession>
<dbReference type="InterPro" id="IPR051906">
    <property type="entry name" value="TolC-like"/>
</dbReference>
<dbReference type="PROSITE" id="PS51257">
    <property type="entry name" value="PROKAR_LIPOPROTEIN"/>
    <property type="match status" value="1"/>
</dbReference>
<dbReference type="GO" id="GO:0015562">
    <property type="term" value="F:efflux transmembrane transporter activity"/>
    <property type="evidence" value="ECO:0007669"/>
    <property type="project" value="InterPro"/>
</dbReference>
<evidence type="ECO:0000256" key="9">
    <source>
        <dbReference type="SAM" id="SignalP"/>
    </source>
</evidence>
<dbReference type="Gene3D" id="1.20.1600.10">
    <property type="entry name" value="Outer membrane efflux proteins (OEP)"/>
    <property type="match status" value="1"/>
</dbReference>
<evidence type="ECO:0000313" key="11">
    <source>
        <dbReference type="Proteomes" id="UP000070093"/>
    </source>
</evidence>
<keyword evidence="3" id="KW-0813">Transport</keyword>
<evidence type="ECO:0000256" key="6">
    <source>
        <dbReference type="ARBA" id="ARBA00023136"/>
    </source>
</evidence>
<evidence type="ECO:0000256" key="2">
    <source>
        <dbReference type="ARBA" id="ARBA00007613"/>
    </source>
</evidence>
<dbReference type="InterPro" id="IPR003423">
    <property type="entry name" value="OMP_efflux"/>
</dbReference>
<keyword evidence="9" id="KW-0732">Signal</keyword>
<dbReference type="GO" id="GO:0009279">
    <property type="term" value="C:cell outer membrane"/>
    <property type="evidence" value="ECO:0007669"/>
    <property type="project" value="UniProtKB-SubCell"/>
</dbReference>
<keyword evidence="5" id="KW-0812">Transmembrane</keyword>
<evidence type="ECO:0000256" key="3">
    <source>
        <dbReference type="ARBA" id="ARBA00022448"/>
    </source>
</evidence>
<keyword evidence="8" id="KW-0175">Coiled coil</keyword>
<reference evidence="10 11" key="1">
    <citation type="submission" date="2016-02" db="EMBL/GenBank/DDBJ databases">
        <authorList>
            <person name="Wen L."/>
            <person name="He K."/>
            <person name="Yang H."/>
        </authorList>
    </citation>
    <scope>NUCLEOTIDE SEQUENCE [LARGE SCALE GENOMIC DNA]</scope>
    <source>
        <strain evidence="10 11">GED7880</strain>
    </source>
</reference>
<dbReference type="PANTHER" id="PTHR30026:SF20">
    <property type="entry name" value="OUTER MEMBRANE PROTEIN TOLC"/>
    <property type="match status" value="1"/>
</dbReference>
<sequence>MSMKNKILYFLCIGLFACYGSAYATGIDNKEDSLAVYIAEAIRNNPSLKSEYQAYQAQMANAKGAGVLSDPQLSVGVFPQAMHHVNGKQLATITIMQMFPWFGTLKAGREQMEYKAQEAYQKFREKSLSTAFDVEKQWYSILATQEKVKAVKRKRALLNDIKKVAIYLYKNYTSGRGTKMSDQLRLDAEEERLKEQTESLETQLTLQKQQFNITLHRRPNVALSLPDSIPLRQMPTFNWTEIERNNPKLAQYSAIQKAFKSQEKQARAKGMPMIGVGLQYMVNGKVDMPMMPNMNGKDMMMPMVSVTIPVYRKKITSAIHSAQLMERSAAYNYQSQLDALQSTYLSIEQRADDIKRKLKLYESEVSLLNRTLELMQKEYATGAASLTDILQTTRESIDYDLLKAEANAQYNTITAEAIQLLARDVK</sequence>
<dbReference type="GO" id="GO:0015288">
    <property type="term" value="F:porin activity"/>
    <property type="evidence" value="ECO:0007669"/>
    <property type="project" value="TreeGrafter"/>
</dbReference>
<dbReference type="AlphaFoldDB" id="A0A137SRI4"/>
<comment type="similarity">
    <text evidence="2">Belongs to the outer membrane factor (OMF) (TC 1.B.17) family.</text>
</comment>
<keyword evidence="7" id="KW-0998">Cell outer membrane</keyword>
<organism evidence="10 11">
    <name type="scientific">Prevotella bivia</name>
    <dbReference type="NCBI Taxonomy" id="28125"/>
    <lineage>
        <taxon>Bacteria</taxon>
        <taxon>Pseudomonadati</taxon>
        <taxon>Bacteroidota</taxon>
        <taxon>Bacteroidia</taxon>
        <taxon>Bacteroidales</taxon>
        <taxon>Prevotellaceae</taxon>
        <taxon>Prevotella</taxon>
    </lineage>
</organism>
<evidence type="ECO:0000256" key="1">
    <source>
        <dbReference type="ARBA" id="ARBA00004442"/>
    </source>
</evidence>
<feature type="coiled-coil region" evidence="8">
    <location>
        <begin position="183"/>
        <end position="210"/>
    </location>
</feature>
<dbReference type="EMBL" id="LTAG01000122">
    <property type="protein sequence ID" value="KXO14999.1"/>
    <property type="molecule type" value="Genomic_DNA"/>
</dbReference>
<gene>
    <name evidence="10" type="ORF">HMPREF3202_02148</name>
</gene>
<proteinExistence type="inferred from homology"/>
<evidence type="ECO:0000256" key="8">
    <source>
        <dbReference type="SAM" id="Coils"/>
    </source>
</evidence>
<comment type="subcellular location">
    <subcellularLocation>
        <location evidence="1">Cell outer membrane</location>
    </subcellularLocation>
</comment>
<feature type="coiled-coil region" evidence="8">
    <location>
        <begin position="337"/>
        <end position="378"/>
    </location>
</feature>
<dbReference type="PANTHER" id="PTHR30026">
    <property type="entry name" value="OUTER MEMBRANE PROTEIN TOLC"/>
    <property type="match status" value="1"/>
</dbReference>
<dbReference type="SUPFAM" id="SSF56954">
    <property type="entry name" value="Outer membrane efflux proteins (OEP)"/>
    <property type="match status" value="1"/>
</dbReference>
<protein>
    <submittedName>
        <fullName evidence="10">Outer membrane efflux protein</fullName>
    </submittedName>
</protein>
<keyword evidence="4" id="KW-1134">Transmembrane beta strand</keyword>
<dbReference type="Pfam" id="PF02321">
    <property type="entry name" value="OEP"/>
    <property type="match status" value="1"/>
</dbReference>
<name>A0A137SRI4_9BACT</name>
<dbReference type="Proteomes" id="UP000070093">
    <property type="component" value="Unassembled WGS sequence"/>
</dbReference>
<evidence type="ECO:0000256" key="5">
    <source>
        <dbReference type="ARBA" id="ARBA00022692"/>
    </source>
</evidence>
<feature type="signal peptide" evidence="9">
    <location>
        <begin position="1"/>
        <end position="24"/>
    </location>
</feature>
<dbReference type="GO" id="GO:1990281">
    <property type="term" value="C:efflux pump complex"/>
    <property type="evidence" value="ECO:0007669"/>
    <property type="project" value="TreeGrafter"/>
</dbReference>
<keyword evidence="6" id="KW-0472">Membrane</keyword>